<reference evidence="1 2" key="1">
    <citation type="journal article" date="2012" name="Nature">
        <title>Repeated polyploidization of Gossypium genomes and the evolution of spinnable cotton fibres.</title>
        <authorList>
            <person name="Paterson A.H."/>
            <person name="Wendel J.F."/>
            <person name="Gundlach H."/>
            <person name="Guo H."/>
            <person name="Jenkins J."/>
            <person name="Jin D."/>
            <person name="Llewellyn D."/>
            <person name="Showmaker K.C."/>
            <person name="Shu S."/>
            <person name="Udall J."/>
            <person name="Yoo M.J."/>
            <person name="Byers R."/>
            <person name="Chen W."/>
            <person name="Doron-Faigenboim A."/>
            <person name="Duke M.V."/>
            <person name="Gong L."/>
            <person name="Grimwood J."/>
            <person name="Grover C."/>
            <person name="Grupp K."/>
            <person name="Hu G."/>
            <person name="Lee T.H."/>
            <person name="Li J."/>
            <person name="Lin L."/>
            <person name="Liu T."/>
            <person name="Marler B.S."/>
            <person name="Page J.T."/>
            <person name="Roberts A.W."/>
            <person name="Romanel E."/>
            <person name="Sanders W.S."/>
            <person name="Szadkowski E."/>
            <person name="Tan X."/>
            <person name="Tang H."/>
            <person name="Xu C."/>
            <person name="Wang J."/>
            <person name="Wang Z."/>
            <person name="Zhang D."/>
            <person name="Zhang L."/>
            <person name="Ashrafi H."/>
            <person name="Bedon F."/>
            <person name="Bowers J.E."/>
            <person name="Brubaker C.L."/>
            <person name="Chee P.W."/>
            <person name="Das S."/>
            <person name="Gingle A.R."/>
            <person name="Haigler C.H."/>
            <person name="Harker D."/>
            <person name="Hoffmann L.V."/>
            <person name="Hovav R."/>
            <person name="Jones D.C."/>
            <person name="Lemke C."/>
            <person name="Mansoor S."/>
            <person name="ur Rahman M."/>
            <person name="Rainville L.N."/>
            <person name="Rambani A."/>
            <person name="Reddy U.K."/>
            <person name="Rong J.K."/>
            <person name="Saranga Y."/>
            <person name="Scheffler B.E."/>
            <person name="Scheffler J.A."/>
            <person name="Stelly D.M."/>
            <person name="Triplett B.A."/>
            <person name="Van Deynze A."/>
            <person name="Vaslin M.F."/>
            <person name="Waghmare V.N."/>
            <person name="Walford S.A."/>
            <person name="Wright R.J."/>
            <person name="Zaki E.A."/>
            <person name="Zhang T."/>
            <person name="Dennis E.S."/>
            <person name="Mayer K.F."/>
            <person name="Peterson D.G."/>
            <person name="Rokhsar D.S."/>
            <person name="Wang X."/>
            <person name="Schmutz J."/>
        </authorList>
    </citation>
    <scope>NUCLEOTIDE SEQUENCE [LARGE SCALE GENOMIC DNA]</scope>
</reference>
<name>A0A0D2Q5E0_GOSRA</name>
<gene>
    <name evidence="1" type="ORF">B456_002G205200</name>
</gene>
<evidence type="ECO:0000313" key="1">
    <source>
        <dbReference type="EMBL" id="KJB11931.1"/>
    </source>
</evidence>
<dbReference type="AlphaFoldDB" id="A0A0D2Q5E0"/>
<keyword evidence="2" id="KW-1185">Reference proteome</keyword>
<dbReference type="Proteomes" id="UP000032304">
    <property type="component" value="Chromosome 2"/>
</dbReference>
<sequence length="71" mass="8578">MRRATPWEWFLAVVKPTYTEVTLGFCSTFFPTYSAIVRGRTTCDLILSWRHHSVFEHCRIWSHTFRRTLNR</sequence>
<organism evidence="1 2">
    <name type="scientific">Gossypium raimondii</name>
    <name type="common">Peruvian cotton</name>
    <name type="synonym">Gossypium klotzschianum subsp. raimondii</name>
    <dbReference type="NCBI Taxonomy" id="29730"/>
    <lineage>
        <taxon>Eukaryota</taxon>
        <taxon>Viridiplantae</taxon>
        <taxon>Streptophyta</taxon>
        <taxon>Embryophyta</taxon>
        <taxon>Tracheophyta</taxon>
        <taxon>Spermatophyta</taxon>
        <taxon>Magnoliopsida</taxon>
        <taxon>eudicotyledons</taxon>
        <taxon>Gunneridae</taxon>
        <taxon>Pentapetalae</taxon>
        <taxon>rosids</taxon>
        <taxon>malvids</taxon>
        <taxon>Malvales</taxon>
        <taxon>Malvaceae</taxon>
        <taxon>Malvoideae</taxon>
        <taxon>Gossypium</taxon>
    </lineage>
</organism>
<proteinExistence type="predicted"/>
<accession>A0A0D2Q5E0</accession>
<dbReference type="Gramene" id="KJB11931">
    <property type="protein sequence ID" value="KJB11931"/>
    <property type="gene ID" value="B456_002G205200"/>
</dbReference>
<protein>
    <submittedName>
        <fullName evidence="1">Uncharacterized protein</fullName>
    </submittedName>
</protein>
<evidence type="ECO:0000313" key="2">
    <source>
        <dbReference type="Proteomes" id="UP000032304"/>
    </source>
</evidence>
<dbReference type="EMBL" id="CM001741">
    <property type="protein sequence ID" value="KJB11931.1"/>
    <property type="molecule type" value="Genomic_DNA"/>
</dbReference>